<comment type="caution">
    <text evidence="3">The sequence shown here is derived from an EMBL/GenBank/DDBJ whole genome shotgun (WGS) entry which is preliminary data.</text>
</comment>
<evidence type="ECO:0000256" key="1">
    <source>
        <dbReference type="SAM" id="MobiDB-lite"/>
    </source>
</evidence>
<dbReference type="EMBL" id="WIXE01000946">
    <property type="protein sequence ID" value="KAK5986150.1"/>
    <property type="molecule type" value="Genomic_DNA"/>
</dbReference>
<keyword evidence="4" id="KW-1185">Reference proteome</keyword>
<evidence type="ECO:0000313" key="4">
    <source>
        <dbReference type="Proteomes" id="UP001331761"/>
    </source>
</evidence>
<name>A0AAN8G4U1_TRICO</name>
<proteinExistence type="predicted"/>
<evidence type="ECO:0000313" key="3">
    <source>
        <dbReference type="EMBL" id="KAK5986150.1"/>
    </source>
</evidence>
<feature type="compositionally biased region" description="Basic and acidic residues" evidence="1">
    <location>
        <begin position="1"/>
        <end position="17"/>
    </location>
</feature>
<feature type="region of interest" description="Disordered" evidence="1">
    <location>
        <begin position="1"/>
        <end position="53"/>
    </location>
</feature>
<feature type="transmembrane region" description="Helical" evidence="2">
    <location>
        <begin position="98"/>
        <end position="123"/>
    </location>
</feature>
<keyword evidence="2" id="KW-0472">Membrane</keyword>
<keyword evidence="2" id="KW-1133">Transmembrane helix</keyword>
<gene>
    <name evidence="3" type="ORF">GCK32_003218</name>
</gene>
<sequence>MMRELRAGDLRSGDKIDQIQVDWMTGRRRDPPPPSDDDQIARNRVTSDASDKPMIAGQLMIFELDEEPPEVEGRARSGRGPHSGSSTSSSSACAISKVGLFAVAGGLGAVCAALFIAVLTMFIKLSRTDDKRSESINYTKYADRFAAFRTRSRERT</sequence>
<feature type="region of interest" description="Disordered" evidence="1">
    <location>
        <begin position="66"/>
        <end position="91"/>
    </location>
</feature>
<protein>
    <submittedName>
        <fullName evidence="3">Uncharacterized protein</fullName>
    </submittedName>
</protein>
<accession>A0AAN8G4U1</accession>
<dbReference type="AlphaFoldDB" id="A0AAN8G4U1"/>
<dbReference type="Proteomes" id="UP001331761">
    <property type="component" value="Unassembled WGS sequence"/>
</dbReference>
<reference evidence="3 4" key="1">
    <citation type="submission" date="2019-10" db="EMBL/GenBank/DDBJ databases">
        <title>Assembly and Annotation for the nematode Trichostrongylus colubriformis.</title>
        <authorList>
            <person name="Martin J."/>
        </authorList>
    </citation>
    <scope>NUCLEOTIDE SEQUENCE [LARGE SCALE GENOMIC DNA]</scope>
    <source>
        <strain evidence="3">G859</strain>
        <tissue evidence="3">Whole worm</tissue>
    </source>
</reference>
<keyword evidence="2" id="KW-0812">Transmembrane</keyword>
<feature type="compositionally biased region" description="Low complexity" evidence="1">
    <location>
        <begin position="78"/>
        <end position="91"/>
    </location>
</feature>
<organism evidence="3 4">
    <name type="scientific">Trichostrongylus colubriformis</name>
    <name type="common">Black scour worm</name>
    <dbReference type="NCBI Taxonomy" id="6319"/>
    <lineage>
        <taxon>Eukaryota</taxon>
        <taxon>Metazoa</taxon>
        <taxon>Ecdysozoa</taxon>
        <taxon>Nematoda</taxon>
        <taxon>Chromadorea</taxon>
        <taxon>Rhabditida</taxon>
        <taxon>Rhabditina</taxon>
        <taxon>Rhabditomorpha</taxon>
        <taxon>Strongyloidea</taxon>
        <taxon>Trichostrongylidae</taxon>
        <taxon>Trichostrongylus</taxon>
    </lineage>
</organism>
<evidence type="ECO:0000256" key="2">
    <source>
        <dbReference type="SAM" id="Phobius"/>
    </source>
</evidence>